<evidence type="ECO:0000259" key="5">
    <source>
        <dbReference type="PROSITE" id="PS51635"/>
    </source>
</evidence>
<feature type="short sequence motif" description="GXSXG" evidence="4">
    <location>
        <begin position="35"/>
        <end position="39"/>
    </location>
</feature>
<dbReference type="STRING" id="1209989.TepRe1_0233"/>
<dbReference type="PATRIC" id="fig|1209989.3.peg.271"/>
<dbReference type="eggNOG" id="COG1752">
    <property type="taxonomic scope" value="Bacteria"/>
</dbReference>
<reference evidence="7" key="1">
    <citation type="journal article" date="2013" name="Genome Announc.">
        <title>First genome sequence of a syntrophic acetate-oxidizing bacterium, Tepidanaerobacter acetatoxydans strain Re1.</title>
        <authorList>
            <person name="Manzoor S."/>
            <person name="Bongcam-Rudloff E."/>
            <person name="Schnurer A."/>
            <person name="Muller B."/>
        </authorList>
    </citation>
    <scope>NUCLEOTIDE SEQUENCE [LARGE SCALE GENOMIC DNA]</scope>
    <source>
        <strain evidence="7">Re1</strain>
    </source>
</reference>
<dbReference type="KEGG" id="tep:TepRe1_0233"/>
<accession>F4LSX8</accession>
<dbReference type="RefSeq" id="WP_013777365.1">
    <property type="nucleotide sequence ID" value="NC_015519.1"/>
</dbReference>
<dbReference type="CDD" id="cd07209">
    <property type="entry name" value="Pat_hypo_Ecoli_Z1214_like"/>
    <property type="match status" value="1"/>
</dbReference>
<gene>
    <name evidence="6" type="ordered locus">TEPIRE1_0248</name>
</gene>
<keyword evidence="3 4" id="KW-0443">Lipid metabolism</keyword>
<keyword evidence="2 4" id="KW-0442">Lipid degradation</keyword>
<accession>L0RVM8</accession>
<protein>
    <submittedName>
        <fullName evidence="6">Patatin</fullName>
    </submittedName>
</protein>
<sequence>MFGLVLEGGGAKGAYQIGAWKALRELGVDIKGVAGTSVGALNGAMIVQGDFEKTYDTWYNISFDKILNIDDSEIAAIKNRELFPENFFHVVRTIRELFFEHGLDITPLRQLLNCNICEDKVRHSGKDFGIVTVALTDLKPVELYIEDIPEGKLVDYLMASANLPIFKMDKIDGKLFIDGGFFDNFPIKLLMAKGYKDIIGIRLYGIGRTRRINKDKLNLITIEPSEDLGGTLDFSSERARRNLNLGYYDTLSVINKYSGRFYYIIANHPEDYYANIFFNLSRQTVLKLANIMGLPEKMPYRRLLFEKIIPRLSEILGLGSKASYKDIFIGILEKAAVLDGIEKFKIYDFDEFLYTVISKHQKTSEHISDKIPRLLKKSDLVLKTVKEQLSPEIIDVFIDELKIRFN</sequence>
<dbReference type="KEGG" id="tae:TepiRe1_0248"/>
<dbReference type="PANTHER" id="PTHR14226">
    <property type="entry name" value="NEUROPATHY TARGET ESTERASE/SWISS CHEESE D.MELANOGASTER"/>
    <property type="match status" value="1"/>
</dbReference>
<dbReference type="GO" id="GO:0016042">
    <property type="term" value="P:lipid catabolic process"/>
    <property type="evidence" value="ECO:0007669"/>
    <property type="project" value="UniProtKB-UniRule"/>
</dbReference>
<dbReference type="AlphaFoldDB" id="F4LSX8"/>
<evidence type="ECO:0000256" key="1">
    <source>
        <dbReference type="ARBA" id="ARBA00022801"/>
    </source>
</evidence>
<dbReference type="OrthoDB" id="9770965at2"/>
<dbReference type="SUPFAM" id="SSF52151">
    <property type="entry name" value="FabD/lysophospholipase-like"/>
    <property type="match status" value="1"/>
</dbReference>
<evidence type="ECO:0000313" key="6">
    <source>
        <dbReference type="EMBL" id="CCP24935.1"/>
    </source>
</evidence>
<evidence type="ECO:0000256" key="3">
    <source>
        <dbReference type="ARBA" id="ARBA00023098"/>
    </source>
</evidence>
<feature type="domain" description="PNPLA" evidence="5">
    <location>
        <begin position="4"/>
        <end position="191"/>
    </location>
</feature>
<dbReference type="Gene3D" id="3.40.1090.10">
    <property type="entry name" value="Cytosolic phospholipase A2 catalytic domain"/>
    <property type="match status" value="2"/>
</dbReference>
<dbReference type="GO" id="GO:0016787">
    <property type="term" value="F:hydrolase activity"/>
    <property type="evidence" value="ECO:0007669"/>
    <property type="project" value="UniProtKB-UniRule"/>
</dbReference>
<dbReference type="InterPro" id="IPR016035">
    <property type="entry name" value="Acyl_Trfase/lysoPLipase"/>
</dbReference>
<dbReference type="InterPro" id="IPR050301">
    <property type="entry name" value="NTE"/>
</dbReference>
<feature type="active site" description="Proton acceptor" evidence="4">
    <location>
        <position position="178"/>
    </location>
</feature>
<feature type="short sequence motif" description="DGA/G" evidence="4">
    <location>
        <begin position="178"/>
        <end position="180"/>
    </location>
</feature>
<evidence type="ECO:0000256" key="2">
    <source>
        <dbReference type="ARBA" id="ARBA00022963"/>
    </source>
</evidence>
<keyword evidence="7" id="KW-1185">Reference proteome</keyword>
<dbReference type="HOGENOM" id="CLU_034454_3_0_9"/>
<name>F4LSX8_TEPAE</name>
<feature type="short sequence motif" description="GXGXXG" evidence="4">
    <location>
        <begin position="8"/>
        <end position="13"/>
    </location>
</feature>
<dbReference type="EMBL" id="HF563609">
    <property type="protein sequence ID" value="CCP24935.1"/>
    <property type="molecule type" value="Genomic_DNA"/>
</dbReference>
<proteinExistence type="predicted"/>
<dbReference type="Proteomes" id="UP000010802">
    <property type="component" value="Chromosome"/>
</dbReference>
<dbReference type="InterPro" id="IPR002641">
    <property type="entry name" value="PNPLA_dom"/>
</dbReference>
<evidence type="ECO:0000256" key="4">
    <source>
        <dbReference type="PROSITE-ProRule" id="PRU01161"/>
    </source>
</evidence>
<keyword evidence="1 4" id="KW-0378">Hydrolase</keyword>
<evidence type="ECO:0000313" key="7">
    <source>
        <dbReference type="Proteomes" id="UP000010802"/>
    </source>
</evidence>
<dbReference type="PANTHER" id="PTHR14226:SF29">
    <property type="entry name" value="NEUROPATHY TARGET ESTERASE SWS"/>
    <property type="match status" value="1"/>
</dbReference>
<dbReference type="PROSITE" id="PS51635">
    <property type="entry name" value="PNPLA"/>
    <property type="match status" value="1"/>
</dbReference>
<dbReference type="Pfam" id="PF01734">
    <property type="entry name" value="Patatin"/>
    <property type="match status" value="1"/>
</dbReference>
<organism evidence="6 7">
    <name type="scientific">Tepidanaerobacter acetatoxydans (strain DSM 21804 / JCM 16047 / Re1)</name>
    <dbReference type="NCBI Taxonomy" id="1209989"/>
    <lineage>
        <taxon>Bacteria</taxon>
        <taxon>Bacillati</taxon>
        <taxon>Bacillota</taxon>
        <taxon>Clostridia</taxon>
        <taxon>Thermosediminibacterales</taxon>
        <taxon>Tepidanaerobacteraceae</taxon>
        <taxon>Tepidanaerobacter</taxon>
    </lineage>
</organism>
<feature type="active site" description="Nucleophile" evidence="4">
    <location>
        <position position="37"/>
    </location>
</feature>